<evidence type="ECO:0000313" key="2">
    <source>
        <dbReference type="EMBL" id="CAB4817699.1"/>
    </source>
</evidence>
<protein>
    <submittedName>
        <fullName evidence="3">Unannotated protein</fullName>
    </submittedName>
</protein>
<feature type="region of interest" description="Disordered" evidence="1">
    <location>
        <begin position="224"/>
        <end position="277"/>
    </location>
</feature>
<organism evidence="3">
    <name type="scientific">freshwater metagenome</name>
    <dbReference type="NCBI Taxonomy" id="449393"/>
    <lineage>
        <taxon>unclassified sequences</taxon>
        <taxon>metagenomes</taxon>
        <taxon>ecological metagenomes</taxon>
    </lineage>
</organism>
<dbReference type="AntiFam" id="ANF00168">
    <property type="entry name" value="Shadow ORF (opposite smc)"/>
</dbReference>
<sequence length="301" mass="32588">MAAGSVGLTLERAQLAADLTKQILDTQQAGLGGVEATLGLLLAAAVLQHAGRFFDDAATILRAGVQHCIDLPLADDDVLLTADTGIAEQFLHIEQAAVDAVDRVLALTCAEQRARDRDLGELDRQQPRRVVERERDLGAAERRTLGRTGEDDIVHLLAAHRTGRLGTQHPGNRIDHIRLARPVRADDDSDARLQLERGGVGERLETFEGERLQEHGGTTLVAATGASQQARPRSPVSGQDSSHFGFREGFVSVSGTDSRPDPGGEPQSSSAGYCWQRGQKWVPRPPKVTLRISALPHEMHR</sequence>
<evidence type="ECO:0000256" key="1">
    <source>
        <dbReference type="SAM" id="MobiDB-lite"/>
    </source>
</evidence>
<dbReference type="EMBL" id="CAFAAV010000077">
    <property type="protein sequence ID" value="CAB4817699.1"/>
    <property type="molecule type" value="Genomic_DNA"/>
</dbReference>
<evidence type="ECO:0000313" key="3">
    <source>
        <dbReference type="EMBL" id="CAB4853513.1"/>
    </source>
</evidence>
<dbReference type="AlphaFoldDB" id="A0A6J7CDQ6"/>
<reference evidence="3" key="1">
    <citation type="submission" date="2020-05" db="EMBL/GenBank/DDBJ databases">
        <authorList>
            <person name="Chiriac C."/>
            <person name="Salcher M."/>
            <person name="Ghai R."/>
            <person name="Kavagutti S V."/>
        </authorList>
    </citation>
    <scope>NUCLEOTIDE SEQUENCE</scope>
</reference>
<gene>
    <name evidence="2" type="ORF">UFOPK3099_01198</name>
    <name evidence="3" type="ORF">UFOPK3267_03045</name>
</gene>
<name>A0A6J7CDQ6_9ZZZZ</name>
<feature type="compositionally biased region" description="Polar residues" evidence="1">
    <location>
        <begin position="225"/>
        <end position="242"/>
    </location>
</feature>
<accession>A0A6J7CDQ6</accession>
<dbReference type="EMBL" id="CAFBIY010000271">
    <property type="protein sequence ID" value="CAB4853513.1"/>
    <property type="molecule type" value="Genomic_DNA"/>
</dbReference>
<dbReference type="AntiFam" id="ANF00091">
    <property type="entry name" value="Shadow ORF (opposite smc)"/>
</dbReference>
<proteinExistence type="predicted"/>